<organism evidence="3 4">
    <name type="scientific">Candidatus Marithioploca araucensis</name>
    <dbReference type="NCBI Taxonomy" id="70273"/>
    <lineage>
        <taxon>Bacteria</taxon>
        <taxon>Pseudomonadati</taxon>
        <taxon>Pseudomonadota</taxon>
        <taxon>Gammaproteobacteria</taxon>
        <taxon>Thiotrichales</taxon>
        <taxon>Thiotrichaceae</taxon>
        <taxon>Candidatus Marithioploca</taxon>
    </lineage>
</organism>
<dbReference type="InterPro" id="IPR001036">
    <property type="entry name" value="Acrflvin-R"/>
</dbReference>
<dbReference type="PANTHER" id="PTHR33406">
    <property type="entry name" value="MEMBRANE PROTEIN MJ1562-RELATED"/>
    <property type="match status" value="1"/>
</dbReference>
<feature type="transmembrane region" description="Helical" evidence="2">
    <location>
        <begin position="106"/>
        <end position="130"/>
    </location>
</feature>
<accession>A0ABT7VQF7</accession>
<dbReference type="Gene3D" id="1.20.1640.10">
    <property type="entry name" value="Multidrug efflux transporter AcrB transmembrane domain"/>
    <property type="match status" value="1"/>
</dbReference>
<evidence type="ECO:0000313" key="4">
    <source>
        <dbReference type="Proteomes" id="UP001171945"/>
    </source>
</evidence>
<dbReference type="Pfam" id="PF00873">
    <property type="entry name" value="ACR_tran"/>
    <property type="match status" value="1"/>
</dbReference>
<proteinExistence type="inferred from homology"/>
<dbReference type="SUPFAM" id="SSF82866">
    <property type="entry name" value="Multidrug efflux transporter AcrB transmembrane domain"/>
    <property type="match status" value="1"/>
</dbReference>
<keyword evidence="2" id="KW-1133">Transmembrane helix</keyword>
<comment type="caution">
    <text evidence="3">The sequence shown here is derived from an EMBL/GenBank/DDBJ whole genome shotgun (WGS) entry which is preliminary data.</text>
</comment>
<dbReference type="EMBL" id="JAUCGM010000017">
    <property type="protein sequence ID" value="MDM8561884.1"/>
    <property type="molecule type" value="Genomic_DNA"/>
</dbReference>
<dbReference type="InterPro" id="IPR050545">
    <property type="entry name" value="Mycobact_MmpL"/>
</dbReference>
<feature type="transmembrane region" description="Helical" evidence="2">
    <location>
        <begin position="142"/>
        <end position="161"/>
    </location>
</feature>
<gene>
    <name evidence="3" type="ORF">QUF54_00855</name>
</gene>
<keyword evidence="2" id="KW-0812">Transmembrane</keyword>
<name>A0ABT7VQF7_9GAMM</name>
<dbReference type="Proteomes" id="UP001171945">
    <property type="component" value="Unassembled WGS sequence"/>
</dbReference>
<dbReference type="PANTHER" id="PTHR33406:SF6">
    <property type="entry name" value="MEMBRANE PROTEIN YDGH-RELATED"/>
    <property type="match status" value="1"/>
</dbReference>
<feature type="transmembrane region" description="Helical" evidence="2">
    <location>
        <begin position="65"/>
        <end position="86"/>
    </location>
</feature>
<dbReference type="PRINTS" id="PR00702">
    <property type="entry name" value="ACRIFLAVINRP"/>
</dbReference>
<keyword evidence="4" id="KW-1185">Reference proteome</keyword>
<evidence type="ECO:0000256" key="2">
    <source>
        <dbReference type="SAM" id="Phobius"/>
    </source>
</evidence>
<sequence length="164" mass="17920">MFSNIGYRNIRSMLFSILIALVLISLILIIALRSLKFGLISLIPNLVPAAMAFGLWGMLVGQVGLGLSVVAGLTIGIVVDDTIHYLSKYLRVRRELEKTPEEAVRYAFRSVGLALWVTTVVLVVGFLVLAQSHFYMNSSMGIMTAVTISFASRFSVFTAIVDGC</sequence>
<feature type="transmembrane region" description="Helical" evidence="2">
    <location>
        <begin position="39"/>
        <end position="59"/>
    </location>
</feature>
<protein>
    <submittedName>
        <fullName evidence="3">Efflux RND transporter permease subunit</fullName>
    </submittedName>
</protein>
<feature type="transmembrane region" description="Helical" evidence="2">
    <location>
        <begin position="12"/>
        <end position="32"/>
    </location>
</feature>
<comment type="similarity">
    <text evidence="1">Belongs to the resistance-nodulation-cell division (RND) (TC 2.A.6) family. MmpL subfamily.</text>
</comment>
<evidence type="ECO:0000313" key="3">
    <source>
        <dbReference type="EMBL" id="MDM8561884.1"/>
    </source>
</evidence>
<keyword evidence="2" id="KW-0472">Membrane</keyword>
<reference evidence="3" key="1">
    <citation type="submission" date="2023-06" db="EMBL/GenBank/DDBJ databases">
        <title>Uncultivated large filamentous bacteria from sulfidic sediments reveal new species and different genomic features in energy metabolism and defense.</title>
        <authorList>
            <person name="Fonseca A."/>
        </authorList>
    </citation>
    <scope>NUCLEOTIDE SEQUENCE</scope>
    <source>
        <strain evidence="3">HSG4</strain>
    </source>
</reference>
<evidence type="ECO:0000256" key="1">
    <source>
        <dbReference type="ARBA" id="ARBA00010157"/>
    </source>
</evidence>